<reference evidence="1" key="1">
    <citation type="journal article" date="2021" name="PeerJ">
        <title>Extensive microbial diversity within the chicken gut microbiome revealed by metagenomics and culture.</title>
        <authorList>
            <person name="Gilroy R."/>
            <person name="Ravi A."/>
            <person name="Getino M."/>
            <person name="Pursley I."/>
            <person name="Horton D.L."/>
            <person name="Alikhan N.F."/>
            <person name="Baker D."/>
            <person name="Gharbi K."/>
            <person name="Hall N."/>
            <person name="Watson M."/>
            <person name="Adriaenssens E.M."/>
            <person name="Foster-Nyarko E."/>
            <person name="Jarju S."/>
            <person name="Secka A."/>
            <person name="Antonio M."/>
            <person name="Oren A."/>
            <person name="Chaudhuri R.R."/>
            <person name="La Ragione R."/>
            <person name="Hildebrand F."/>
            <person name="Pallen M.J."/>
        </authorList>
    </citation>
    <scope>NUCLEOTIDE SEQUENCE</scope>
    <source>
        <strain evidence="1">ChiHejej3B27-3195</strain>
    </source>
</reference>
<organism evidence="1 2">
    <name type="scientific">Candidatus Nesterenkonia stercoripullorum</name>
    <dbReference type="NCBI Taxonomy" id="2838701"/>
    <lineage>
        <taxon>Bacteria</taxon>
        <taxon>Bacillati</taxon>
        <taxon>Actinomycetota</taxon>
        <taxon>Actinomycetes</taxon>
        <taxon>Micrococcales</taxon>
        <taxon>Micrococcaceae</taxon>
        <taxon>Nesterenkonia</taxon>
    </lineage>
</organism>
<name>A0A9D1UT77_9MICC</name>
<protein>
    <submittedName>
        <fullName evidence="1">Uncharacterized protein</fullName>
    </submittedName>
</protein>
<dbReference type="Proteomes" id="UP000824151">
    <property type="component" value="Unassembled WGS sequence"/>
</dbReference>
<dbReference type="AlphaFoldDB" id="A0A9D1UT77"/>
<evidence type="ECO:0000313" key="2">
    <source>
        <dbReference type="Proteomes" id="UP000824151"/>
    </source>
</evidence>
<evidence type="ECO:0000313" key="1">
    <source>
        <dbReference type="EMBL" id="HIW99952.1"/>
    </source>
</evidence>
<accession>A0A9D1UT77</accession>
<gene>
    <name evidence="1" type="ORF">H9871_07385</name>
</gene>
<dbReference type="EMBL" id="DXGD01000273">
    <property type="protein sequence ID" value="HIW99952.1"/>
    <property type="molecule type" value="Genomic_DNA"/>
</dbReference>
<reference evidence="1" key="2">
    <citation type="submission" date="2021-04" db="EMBL/GenBank/DDBJ databases">
        <authorList>
            <person name="Gilroy R."/>
        </authorList>
    </citation>
    <scope>NUCLEOTIDE SEQUENCE</scope>
    <source>
        <strain evidence="1">ChiHejej3B27-3195</strain>
    </source>
</reference>
<proteinExistence type="predicted"/>
<comment type="caution">
    <text evidence="1">The sequence shown here is derived from an EMBL/GenBank/DDBJ whole genome shotgun (WGS) entry which is preliminary data.</text>
</comment>
<sequence>MPVRAIPGRVILLRVIAERDRALVFVPEFVLGWAASDMAAEPSATGRRLQDILSS</sequence>